<evidence type="ECO:0000313" key="3">
    <source>
        <dbReference type="Proteomes" id="UP001329915"/>
    </source>
</evidence>
<gene>
    <name evidence="2" type="ORF">MFMK1_000345</name>
</gene>
<protein>
    <submittedName>
        <fullName evidence="2">HD domain-containing protein</fullName>
    </submittedName>
</protein>
<dbReference type="AlphaFoldDB" id="A0AAU0UMZ4"/>
<feature type="domain" description="HD/PDEase" evidence="1">
    <location>
        <begin position="29"/>
        <end position="144"/>
    </location>
</feature>
<dbReference type="EMBL" id="CP121694">
    <property type="protein sequence ID" value="WRO20563.1"/>
    <property type="molecule type" value="Genomic_DNA"/>
</dbReference>
<proteinExistence type="predicted"/>
<dbReference type="Proteomes" id="UP001329915">
    <property type="component" value="Chromosome"/>
</dbReference>
<accession>A0AAU0UMZ4</accession>
<evidence type="ECO:0000313" key="2">
    <source>
        <dbReference type="EMBL" id="WRO20563.1"/>
    </source>
</evidence>
<keyword evidence="3" id="KW-1185">Reference proteome</keyword>
<organism evidence="2 3">
    <name type="scientific">Metallumcola ferriviriculae</name>
    <dbReference type="NCBI Taxonomy" id="3039180"/>
    <lineage>
        <taxon>Bacteria</taxon>
        <taxon>Bacillati</taxon>
        <taxon>Bacillota</taxon>
        <taxon>Clostridia</taxon>
        <taxon>Neomoorellales</taxon>
        <taxon>Desulfitibacteraceae</taxon>
        <taxon>Metallumcola</taxon>
    </lineage>
</organism>
<reference evidence="2 3" key="1">
    <citation type="submission" date="2023-04" db="EMBL/GenBank/DDBJ databases">
        <authorList>
            <person name="Hsu D."/>
        </authorList>
    </citation>
    <scope>NUCLEOTIDE SEQUENCE [LARGE SCALE GENOMIC DNA]</scope>
    <source>
        <strain evidence="2 3">MK1</strain>
    </source>
</reference>
<name>A0AAU0UMZ4_9FIRM</name>
<dbReference type="KEGG" id="dbc:MFMK1_000345"/>
<dbReference type="Gene3D" id="1.10.3210.10">
    <property type="entry name" value="Hypothetical protein af1432"/>
    <property type="match status" value="1"/>
</dbReference>
<dbReference type="SUPFAM" id="SSF109604">
    <property type="entry name" value="HD-domain/PDEase-like"/>
    <property type="match status" value="1"/>
</dbReference>
<evidence type="ECO:0000259" key="1">
    <source>
        <dbReference type="SMART" id="SM00471"/>
    </source>
</evidence>
<dbReference type="RefSeq" id="WP_366923456.1">
    <property type="nucleotide sequence ID" value="NZ_CP121694.1"/>
</dbReference>
<dbReference type="InterPro" id="IPR006674">
    <property type="entry name" value="HD_domain"/>
</dbReference>
<dbReference type="InterPro" id="IPR003607">
    <property type="entry name" value="HD/PDEase_dom"/>
</dbReference>
<sequence length="220" mass="24988">MISLAEVKEYHEIKAYMEKGHEYLGTMGAIEHSYRHIDRVAINSKKILSTLGFHPRTAELGAIAGYLHDLGNFINRYNHGRNGALVVRLILQRMNMSLDEITMILPAIGNHEEQTGVAVTPITAAVIIADKVDVHGSRVRKRDISSFTTRDRVNYAAKHSELEIEDGADRVIRMKLEIDTKVCSVMEYFEIFMTKMVLCRRAAEKLECRFELVINGDKLL</sequence>
<dbReference type="SMART" id="SM00471">
    <property type="entry name" value="HDc"/>
    <property type="match status" value="1"/>
</dbReference>
<dbReference type="Pfam" id="PF01966">
    <property type="entry name" value="HD"/>
    <property type="match status" value="1"/>
</dbReference>